<dbReference type="Gene3D" id="3.40.50.150">
    <property type="entry name" value="Vaccinia Virus protein VP39"/>
    <property type="match status" value="1"/>
</dbReference>
<accession>A0A3D9UNJ7</accession>
<sequence>MTDSTTKTFEDAWQLAEGIKGWMTRGQAEMLWNAASALGPGQSILEIGSHCGRSTVILGTAAQNVGATVTAVDPFVEGRLFGGPSTRSIFEGNIERAGLNDVVTLRAEYSTQLRPQWDEQIDLLYIDGKHDYWTVTDDLRWAEHVPTGGNVLIHDCFSSIGVTSAILAHVAPGHSLRYLDRSTSLARFEVGTPDAADRRRILAQLPWWARNVGIKVLLRARLNGVAEKFGHTGTADPF</sequence>
<dbReference type="SUPFAM" id="SSF53335">
    <property type="entry name" value="S-adenosyl-L-methionine-dependent methyltransferases"/>
    <property type="match status" value="1"/>
</dbReference>
<dbReference type="AlphaFoldDB" id="A0A3D9UNJ7"/>
<protein>
    <submittedName>
        <fullName evidence="1">Methyltransferase family protein</fullName>
    </submittedName>
</protein>
<keyword evidence="1" id="KW-0489">Methyltransferase</keyword>
<gene>
    <name evidence="1" type="ORF">DFJ65_2069</name>
</gene>
<keyword evidence="1" id="KW-0808">Transferase</keyword>
<dbReference type="OrthoDB" id="6075445at2"/>
<evidence type="ECO:0000313" key="2">
    <source>
        <dbReference type="Proteomes" id="UP000256253"/>
    </source>
</evidence>
<dbReference type="GO" id="GO:0032259">
    <property type="term" value="P:methylation"/>
    <property type="evidence" value="ECO:0007669"/>
    <property type="project" value="UniProtKB-KW"/>
</dbReference>
<evidence type="ECO:0000313" key="1">
    <source>
        <dbReference type="EMBL" id="REF31028.1"/>
    </source>
</evidence>
<dbReference type="GO" id="GO:0008168">
    <property type="term" value="F:methyltransferase activity"/>
    <property type="evidence" value="ECO:0007669"/>
    <property type="project" value="UniProtKB-KW"/>
</dbReference>
<keyword evidence="2" id="KW-1185">Reference proteome</keyword>
<organism evidence="1 2">
    <name type="scientific">Calidifontibacter indicus</name>
    <dbReference type="NCBI Taxonomy" id="419650"/>
    <lineage>
        <taxon>Bacteria</taxon>
        <taxon>Bacillati</taxon>
        <taxon>Actinomycetota</taxon>
        <taxon>Actinomycetes</taxon>
        <taxon>Micrococcales</taxon>
        <taxon>Dermacoccaceae</taxon>
        <taxon>Calidifontibacter</taxon>
    </lineage>
</organism>
<dbReference type="Pfam" id="PF13578">
    <property type="entry name" value="Methyltransf_24"/>
    <property type="match status" value="1"/>
</dbReference>
<dbReference type="InterPro" id="IPR029063">
    <property type="entry name" value="SAM-dependent_MTases_sf"/>
</dbReference>
<reference evidence="1 2" key="1">
    <citation type="submission" date="2018-08" db="EMBL/GenBank/DDBJ databases">
        <title>Sequencing the genomes of 1000 actinobacteria strains.</title>
        <authorList>
            <person name="Klenk H.-P."/>
        </authorList>
    </citation>
    <scope>NUCLEOTIDE SEQUENCE [LARGE SCALE GENOMIC DNA]</scope>
    <source>
        <strain evidence="1 2">DSM 22967</strain>
    </source>
</reference>
<proteinExistence type="predicted"/>
<dbReference type="Proteomes" id="UP000256253">
    <property type="component" value="Unassembled WGS sequence"/>
</dbReference>
<dbReference type="EMBL" id="QTUA01000001">
    <property type="protein sequence ID" value="REF31028.1"/>
    <property type="molecule type" value="Genomic_DNA"/>
</dbReference>
<dbReference type="RefSeq" id="WP_115922937.1">
    <property type="nucleotide sequence ID" value="NZ_QTUA01000001.1"/>
</dbReference>
<comment type="caution">
    <text evidence="1">The sequence shown here is derived from an EMBL/GenBank/DDBJ whole genome shotgun (WGS) entry which is preliminary data.</text>
</comment>
<name>A0A3D9UNJ7_9MICO</name>